<feature type="transmembrane region" description="Helical" evidence="6">
    <location>
        <begin position="230"/>
        <end position="247"/>
    </location>
</feature>
<comment type="subcellular location">
    <subcellularLocation>
        <location evidence="1">Membrane</location>
        <topology evidence="1">Multi-pass membrane protein</topology>
    </subcellularLocation>
</comment>
<feature type="transmembrane region" description="Helical" evidence="6">
    <location>
        <begin position="325"/>
        <end position="344"/>
    </location>
</feature>
<reference evidence="8" key="1">
    <citation type="submission" date="2025-08" db="UniProtKB">
        <authorList>
            <consortium name="RefSeq"/>
        </authorList>
    </citation>
    <scope>IDENTIFICATION</scope>
    <source>
        <tissue evidence="8">Muscle</tissue>
    </source>
</reference>
<protein>
    <submittedName>
        <fullName evidence="8">Solute carrier family 23 member 2-like</fullName>
    </submittedName>
</protein>
<keyword evidence="3 6" id="KW-0812">Transmembrane</keyword>
<evidence type="ECO:0000313" key="7">
    <source>
        <dbReference type="Proteomes" id="UP000694941"/>
    </source>
</evidence>
<feature type="transmembrane region" description="Helical" evidence="6">
    <location>
        <begin position="51"/>
        <end position="77"/>
    </location>
</feature>
<dbReference type="Pfam" id="PF00860">
    <property type="entry name" value="Xan_ur_permease"/>
    <property type="match status" value="1"/>
</dbReference>
<keyword evidence="5 6" id="KW-0472">Membrane</keyword>
<evidence type="ECO:0000256" key="5">
    <source>
        <dbReference type="ARBA" id="ARBA00023136"/>
    </source>
</evidence>
<dbReference type="GeneID" id="106470792"/>
<sequence>MENSGLELETNEEEKTHEDCDLKISVPQTTKQICQESTNKNVLYGVEDVPPWYLCILLGIQHYLTMFGATVTYPFLITPKLCIREDDPARGYITATNFFVSGLATLFQTALGVRLPIIQGCTFTLLVPTFAILDLPQWRCPNQTEIIAARGTNLSSYVVTEEEWEELWQSRMREVQGAIIIASLFEVFIGFTGIIGYLLYWITPLAIVPTVALIGLPLFREATGSASQNWGIAILTMLLMAFFSQYLRNVDLPGCSYKKVDGWRLRKFPFFKLFPVLLTILVVWLLCFILTTTESIAPDNPARTDIRINVLHNSPWFRFPYPGQWGLPTVSVGAVFGILAGIIGSTIESVGDYYACAKLAGAPPPPVSAVNRGIFTEGVSCVLSGSWGTGGALTSYSENIGAIGVTRVGSRRVVQYGALIMMIFGMLGKFGALFVTIPDPIIGGIFCVMFSIVTAVGLSNLQFVDLSSSRNLFVLGISLFMGIAVPEWIKTNPDAVNVGNDVASNILAVLLSTSMFVGGFLGLLLDNTIPGTEEERGLIKWRQQIQVSHLTASKNEEEESGLSCYDFPVGMGILRRLKCFSYFPISPTYNKIRIKKTKGQENSQ</sequence>
<feature type="transmembrane region" description="Helical" evidence="6">
    <location>
        <begin position="416"/>
        <end position="435"/>
    </location>
</feature>
<proteinExistence type="inferred from homology"/>
<feature type="transmembrane region" description="Helical" evidence="6">
    <location>
        <begin position="441"/>
        <end position="460"/>
    </location>
</feature>
<dbReference type="RefSeq" id="XP_022255137.1">
    <property type="nucleotide sequence ID" value="XM_022399429.1"/>
</dbReference>
<feature type="transmembrane region" description="Helical" evidence="6">
    <location>
        <begin position="472"/>
        <end position="490"/>
    </location>
</feature>
<keyword evidence="7" id="KW-1185">Reference proteome</keyword>
<feature type="transmembrane region" description="Helical" evidence="6">
    <location>
        <begin position="178"/>
        <end position="202"/>
    </location>
</feature>
<evidence type="ECO:0000256" key="1">
    <source>
        <dbReference type="ARBA" id="ARBA00004141"/>
    </source>
</evidence>
<evidence type="ECO:0000313" key="8">
    <source>
        <dbReference type="RefSeq" id="XP_022255137.1"/>
    </source>
</evidence>
<evidence type="ECO:0000256" key="2">
    <source>
        <dbReference type="ARBA" id="ARBA00008821"/>
    </source>
</evidence>
<feature type="transmembrane region" description="Helical" evidence="6">
    <location>
        <begin position="268"/>
        <end position="291"/>
    </location>
</feature>
<gene>
    <name evidence="8" type="primary">LOC106470792</name>
</gene>
<accession>A0ABM1TGY1</accession>
<evidence type="ECO:0000256" key="4">
    <source>
        <dbReference type="ARBA" id="ARBA00022989"/>
    </source>
</evidence>
<dbReference type="Proteomes" id="UP000694941">
    <property type="component" value="Unplaced"/>
</dbReference>
<evidence type="ECO:0000256" key="6">
    <source>
        <dbReference type="SAM" id="Phobius"/>
    </source>
</evidence>
<feature type="transmembrane region" description="Helical" evidence="6">
    <location>
        <begin position="89"/>
        <end position="111"/>
    </location>
</feature>
<keyword evidence="4 6" id="KW-1133">Transmembrane helix</keyword>
<organism evidence="7 8">
    <name type="scientific">Limulus polyphemus</name>
    <name type="common">Atlantic horseshoe crab</name>
    <dbReference type="NCBI Taxonomy" id="6850"/>
    <lineage>
        <taxon>Eukaryota</taxon>
        <taxon>Metazoa</taxon>
        <taxon>Ecdysozoa</taxon>
        <taxon>Arthropoda</taxon>
        <taxon>Chelicerata</taxon>
        <taxon>Merostomata</taxon>
        <taxon>Xiphosura</taxon>
        <taxon>Limulidae</taxon>
        <taxon>Limulus</taxon>
    </lineage>
</organism>
<dbReference type="InterPro" id="IPR006043">
    <property type="entry name" value="NCS2"/>
</dbReference>
<dbReference type="PANTHER" id="PTHR11119">
    <property type="entry name" value="XANTHINE-URACIL / VITAMIN C PERMEASE FAMILY MEMBER"/>
    <property type="match status" value="1"/>
</dbReference>
<evidence type="ECO:0000256" key="3">
    <source>
        <dbReference type="ARBA" id="ARBA00022692"/>
    </source>
</evidence>
<comment type="similarity">
    <text evidence="2">Belongs to the nucleobase:cation symporter-2 (NCS2) (TC 2.A.40) family.</text>
</comment>
<name>A0ABM1TGY1_LIMPO</name>
<feature type="transmembrane region" description="Helical" evidence="6">
    <location>
        <begin position="502"/>
        <end position="525"/>
    </location>
</feature>